<dbReference type="InterPro" id="IPR013320">
    <property type="entry name" value="ConA-like_dom_sf"/>
</dbReference>
<evidence type="ECO:0000256" key="10">
    <source>
        <dbReference type="ARBA" id="ARBA00022729"/>
    </source>
</evidence>
<evidence type="ECO:0000256" key="5">
    <source>
        <dbReference type="ARBA" id="ARBA00012513"/>
    </source>
</evidence>
<dbReference type="Pfam" id="PF00139">
    <property type="entry name" value="Lectin_legB"/>
    <property type="match status" value="1"/>
</dbReference>
<dbReference type="InterPro" id="IPR001220">
    <property type="entry name" value="Legume_lectin_dom"/>
</dbReference>
<dbReference type="SUPFAM" id="SSF56112">
    <property type="entry name" value="Protein kinase-like (PK-like)"/>
    <property type="match status" value="1"/>
</dbReference>
<protein>
    <recommendedName>
        <fullName evidence="5">non-specific serine/threonine protein kinase</fullName>
        <ecNumber evidence="5">2.7.11.1</ecNumber>
    </recommendedName>
</protein>
<comment type="subcellular location">
    <subcellularLocation>
        <location evidence="1">Cell membrane</location>
        <topology evidence="1">Single-pass type I membrane protein</topology>
    </subcellularLocation>
</comment>
<keyword evidence="13" id="KW-0418">Kinase</keyword>
<proteinExistence type="inferred from homology"/>
<dbReference type="InterPro" id="IPR000719">
    <property type="entry name" value="Prot_kinase_dom"/>
</dbReference>
<dbReference type="SUPFAM" id="SSF49899">
    <property type="entry name" value="Concanavalin A-like lectins/glucanases"/>
    <property type="match status" value="1"/>
</dbReference>
<dbReference type="InterPro" id="IPR011009">
    <property type="entry name" value="Kinase-like_dom_sf"/>
</dbReference>
<feature type="signal peptide" evidence="23">
    <location>
        <begin position="1"/>
        <end position="25"/>
    </location>
</feature>
<evidence type="ECO:0000256" key="2">
    <source>
        <dbReference type="ARBA" id="ARBA00007606"/>
    </source>
</evidence>
<dbReference type="CDD" id="cd06899">
    <property type="entry name" value="lectin_legume_LecRK_Arcelin_ConA"/>
    <property type="match status" value="1"/>
</dbReference>
<organism evidence="25 26">
    <name type="scientific">Salix brachista</name>
    <dbReference type="NCBI Taxonomy" id="2182728"/>
    <lineage>
        <taxon>Eukaryota</taxon>
        <taxon>Viridiplantae</taxon>
        <taxon>Streptophyta</taxon>
        <taxon>Embryophyta</taxon>
        <taxon>Tracheophyta</taxon>
        <taxon>Spermatophyta</taxon>
        <taxon>Magnoliopsida</taxon>
        <taxon>eudicotyledons</taxon>
        <taxon>Gunneridae</taxon>
        <taxon>Pentapetalae</taxon>
        <taxon>rosids</taxon>
        <taxon>fabids</taxon>
        <taxon>Malpighiales</taxon>
        <taxon>Salicaceae</taxon>
        <taxon>Saliceae</taxon>
        <taxon>Salix</taxon>
    </lineage>
</organism>
<accession>A0A5N5LDL2</accession>
<dbReference type="PROSITE" id="PS00108">
    <property type="entry name" value="PROTEIN_KINASE_ST"/>
    <property type="match status" value="1"/>
</dbReference>
<evidence type="ECO:0000256" key="11">
    <source>
        <dbReference type="ARBA" id="ARBA00022734"/>
    </source>
</evidence>
<evidence type="ECO:0000256" key="12">
    <source>
        <dbReference type="ARBA" id="ARBA00022741"/>
    </source>
</evidence>
<dbReference type="PROSITE" id="PS00307">
    <property type="entry name" value="LECTIN_LEGUME_BETA"/>
    <property type="match status" value="1"/>
</dbReference>
<evidence type="ECO:0000256" key="9">
    <source>
        <dbReference type="ARBA" id="ARBA00022692"/>
    </source>
</evidence>
<evidence type="ECO:0000256" key="17">
    <source>
        <dbReference type="ARBA" id="ARBA00023170"/>
    </source>
</evidence>
<dbReference type="InterPro" id="IPR017441">
    <property type="entry name" value="Protein_kinase_ATP_BS"/>
</dbReference>
<dbReference type="FunFam" id="1.10.510.10:FF:000108">
    <property type="entry name" value="L-type lectin-domain containing receptor kinase S.4"/>
    <property type="match status" value="1"/>
</dbReference>
<dbReference type="CDD" id="cd14066">
    <property type="entry name" value="STKc_IRAK"/>
    <property type="match status" value="1"/>
</dbReference>
<dbReference type="Gene3D" id="1.10.510.10">
    <property type="entry name" value="Transferase(Phosphotransferase) domain 1"/>
    <property type="match status" value="1"/>
</dbReference>
<dbReference type="EC" id="2.7.11.1" evidence="5"/>
<evidence type="ECO:0000256" key="6">
    <source>
        <dbReference type="ARBA" id="ARBA00022475"/>
    </source>
</evidence>
<feature type="binding site" evidence="21">
    <location>
        <position position="380"/>
    </location>
    <ligand>
        <name>ATP</name>
        <dbReference type="ChEBI" id="CHEBI:30616"/>
    </ligand>
</feature>
<keyword evidence="11" id="KW-0430">Lectin</keyword>
<evidence type="ECO:0000256" key="19">
    <source>
        <dbReference type="ARBA" id="ARBA00047899"/>
    </source>
</evidence>
<evidence type="ECO:0000256" key="21">
    <source>
        <dbReference type="PROSITE-ProRule" id="PRU10141"/>
    </source>
</evidence>
<keyword evidence="10 23" id="KW-0732">Signal</keyword>
<keyword evidence="8" id="KW-0808">Transferase</keyword>
<dbReference type="Gene3D" id="2.60.120.200">
    <property type="match status" value="1"/>
</dbReference>
<evidence type="ECO:0000256" key="20">
    <source>
        <dbReference type="ARBA" id="ARBA00048679"/>
    </source>
</evidence>
<dbReference type="AlphaFoldDB" id="A0A5N5LDL2"/>
<comment type="catalytic activity">
    <reaction evidence="19">
        <text>L-threonyl-[protein] + ATP = O-phospho-L-threonyl-[protein] + ADP + H(+)</text>
        <dbReference type="Rhea" id="RHEA:46608"/>
        <dbReference type="Rhea" id="RHEA-COMP:11060"/>
        <dbReference type="Rhea" id="RHEA-COMP:11605"/>
        <dbReference type="ChEBI" id="CHEBI:15378"/>
        <dbReference type="ChEBI" id="CHEBI:30013"/>
        <dbReference type="ChEBI" id="CHEBI:30616"/>
        <dbReference type="ChEBI" id="CHEBI:61977"/>
        <dbReference type="ChEBI" id="CHEBI:456216"/>
        <dbReference type="EC" id="2.7.11.1"/>
    </reaction>
</comment>
<keyword evidence="16 22" id="KW-0472">Membrane</keyword>
<comment type="similarity">
    <text evidence="3">In the N-terminal section; belongs to the leguminous lectin family.</text>
</comment>
<evidence type="ECO:0000256" key="16">
    <source>
        <dbReference type="ARBA" id="ARBA00023136"/>
    </source>
</evidence>
<evidence type="ECO:0000256" key="8">
    <source>
        <dbReference type="ARBA" id="ARBA00022679"/>
    </source>
</evidence>
<evidence type="ECO:0000256" key="15">
    <source>
        <dbReference type="ARBA" id="ARBA00022989"/>
    </source>
</evidence>
<keyword evidence="9 22" id="KW-0812">Transmembrane</keyword>
<reference evidence="26" key="1">
    <citation type="journal article" date="2019" name="Gigascience">
        <title>De novo genome assembly of the endangered Acer yangbiense, a plant species with extremely small populations endemic to Yunnan Province, China.</title>
        <authorList>
            <person name="Yang J."/>
            <person name="Wariss H.M."/>
            <person name="Tao L."/>
            <person name="Zhang R."/>
            <person name="Yun Q."/>
            <person name="Hollingsworth P."/>
            <person name="Dao Z."/>
            <person name="Luo G."/>
            <person name="Guo H."/>
            <person name="Ma Y."/>
            <person name="Sun W."/>
        </authorList>
    </citation>
    <scope>NUCLEOTIDE SEQUENCE [LARGE SCALE GENOMIC DNA]</scope>
    <source>
        <strain evidence="26">cv. br00</strain>
    </source>
</reference>
<feature type="transmembrane region" description="Helical" evidence="22">
    <location>
        <begin position="293"/>
        <end position="317"/>
    </location>
</feature>
<dbReference type="GO" id="GO:0030246">
    <property type="term" value="F:carbohydrate binding"/>
    <property type="evidence" value="ECO:0007669"/>
    <property type="project" value="UniProtKB-KW"/>
</dbReference>
<dbReference type="PROSITE" id="PS50011">
    <property type="entry name" value="PROTEIN_KINASE_DOM"/>
    <property type="match status" value="1"/>
</dbReference>
<keyword evidence="14 21" id="KW-0067">ATP-binding</keyword>
<dbReference type="SMART" id="SM00220">
    <property type="entry name" value="S_TKc"/>
    <property type="match status" value="1"/>
</dbReference>
<evidence type="ECO:0000256" key="22">
    <source>
        <dbReference type="SAM" id="Phobius"/>
    </source>
</evidence>
<name>A0A5N5LDL2_9ROSI</name>
<comment type="similarity">
    <text evidence="2">Belongs to the leguminous lectin family.</text>
</comment>
<keyword evidence="26" id="KW-1185">Reference proteome</keyword>
<comment type="similarity">
    <text evidence="4">In the C-terminal section; belongs to the protein kinase superfamily. Ser/Thr protein kinase family.</text>
</comment>
<dbReference type="EMBL" id="VDCV01000009">
    <property type="protein sequence ID" value="KAB5540849.1"/>
    <property type="molecule type" value="Genomic_DNA"/>
</dbReference>
<dbReference type="InterPro" id="IPR050528">
    <property type="entry name" value="L-type_Lectin-RKs"/>
</dbReference>
<evidence type="ECO:0000259" key="24">
    <source>
        <dbReference type="PROSITE" id="PS50011"/>
    </source>
</evidence>
<feature type="domain" description="Protein kinase" evidence="24">
    <location>
        <begin position="350"/>
        <end position="620"/>
    </location>
</feature>
<dbReference type="InterPro" id="IPR019825">
    <property type="entry name" value="Lectin_legB_Mn/Ca_BS"/>
</dbReference>
<evidence type="ECO:0000313" key="26">
    <source>
        <dbReference type="Proteomes" id="UP000326939"/>
    </source>
</evidence>
<evidence type="ECO:0000256" key="4">
    <source>
        <dbReference type="ARBA" id="ARBA00010217"/>
    </source>
</evidence>
<dbReference type="Proteomes" id="UP000326939">
    <property type="component" value="Chromosome 9"/>
</dbReference>
<evidence type="ECO:0000256" key="7">
    <source>
        <dbReference type="ARBA" id="ARBA00022527"/>
    </source>
</evidence>
<dbReference type="FunFam" id="2.60.120.200:FF:000096">
    <property type="entry name" value="L-type lectin-domain containing receptor kinase V.9"/>
    <property type="match status" value="1"/>
</dbReference>
<keyword evidence="12 21" id="KW-0547">Nucleotide-binding</keyword>
<evidence type="ECO:0000256" key="23">
    <source>
        <dbReference type="SAM" id="SignalP"/>
    </source>
</evidence>
<gene>
    <name evidence="25" type="ORF">DKX38_013823</name>
</gene>
<sequence length="676" mass="74988">MMVASIKLLLFLLGLFVSLKLLALAQEENQFIYHGFTGANLLLDEIAKIHPNGLLQLTNTSKHQIGRAFFPFPLQFSTSLFNNSRPFSFSTQFVFAMVPELPSLGGQGIAFTVSPSVNFTGAFATQYFGILNSSNDLSSNHLLAVELDTVPSADLKDINDNHVGIDVNSVISIDSAPVTYFSDEEKENKSLTLISGNMMNLWIDYDEVERLLNVTVAPITRTKPTLPLLSTSLNLSSVMLDSMYVGFSSSTGAVASSHYILGWSFNRSGQAQSLDVSKLPSLPPQRKPRRKPYLRIAVPAIAAIILLLAISGAAYIIRRKTYEELREDWEQEYGPQRFSYKDLYKATKGFAYRELLGSGGFGMVYRGVLPSSNIQVAVKKVSHDSRQGTKEFVAEIVSMGRLRHRNLVQLLGYCRRKGELLLVYDYMPNGSLDKLLFRNDTPILNWVLRYQILRGVGSALLYLHEEWEQVVLHRDVKASNILLDGDFNGRLGDFGLAKFYDRGSNPQTTRVVGTVGYIAPEVTRTGMATTSSDVFAFGAFMLEMACGRKPIEPEQSAEKMILVDWVLDSWRKGDILRTCDPRLEGNYVVEEMELVLKLGLLCSFPTPAARPSMSQISQYLDGNASLPEMLPLDGASIGLMPVSHEEPGDCTLSFHRSNDYSANSFSSTDSILSCGR</sequence>
<comment type="catalytic activity">
    <reaction evidence="20">
        <text>L-seryl-[protein] + ATP = O-phospho-L-seryl-[protein] + ADP + H(+)</text>
        <dbReference type="Rhea" id="RHEA:17989"/>
        <dbReference type="Rhea" id="RHEA-COMP:9863"/>
        <dbReference type="Rhea" id="RHEA-COMP:11604"/>
        <dbReference type="ChEBI" id="CHEBI:15378"/>
        <dbReference type="ChEBI" id="CHEBI:29999"/>
        <dbReference type="ChEBI" id="CHEBI:30616"/>
        <dbReference type="ChEBI" id="CHEBI:83421"/>
        <dbReference type="ChEBI" id="CHEBI:456216"/>
        <dbReference type="EC" id="2.7.11.1"/>
    </reaction>
</comment>
<evidence type="ECO:0000256" key="13">
    <source>
        <dbReference type="ARBA" id="ARBA00022777"/>
    </source>
</evidence>
<dbReference type="GO" id="GO:0004674">
    <property type="term" value="F:protein serine/threonine kinase activity"/>
    <property type="evidence" value="ECO:0007669"/>
    <property type="project" value="UniProtKB-KW"/>
</dbReference>
<evidence type="ECO:0000256" key="1">
    <source>
        <dbReference type="ARBA" id="ARBA00004251"/>
    </source>
</evidence>
<comment type="caution">
    <text evidence="25">The sequence shown here is derived from an EMBL/GenBank/DDBJ whole genome shotgun (WGS) entry which is preliminary data.</text>
</comment>
<dbReference type="PANTHER" id="PTHR27007">
    <property type="match status" value="1"/>
</dbReference>
<dbReference type="GO" id="GO:0005886">
    <property type="term" value="C:plasma membrane"/>
    <property type="evidence" value="ECO:0007669"/>
    <property type="project" value="UniProtKB-SubCell"/>
</dbReference>
<dbReference type="InterPro" id="IPR008271">
    <property type="entry name" value="Ser/Thr_kinase_AS"/>
</dbReference>
<dbReference type="Pfam" id="PF00069">
    <property type="entry name" value="Pkinase"/>
    <property type="match status" value="1"/>
</dbReference>
<dbReference type="PROSITE" id="PS00107">
    <property type="entry name" value="PROTEIN_KINASE_ATP"/>
    <property type="match status" value="1"/>
</dbReference>
<evidence type="ECO:0000313" key="25">
    <source>
        <dbReference type="EMBL" id="KAB5540849.1"/>
    </source>
</evidence>
<evidence type="ECO:0000256" key="3">
    <source>
        <dbReference type="ARBA" id="ARBA00008536"/>
    </source>
</evidence>
<dbReference type="GO" id="GO:0005524">
    <property type="term" value="F:ATP binding"/>
    <property type="evidence" value="ECO:0007669"/>
    <property type="project" value="UniProtKB-UniRule"/>
</dbReference>
<keyword evidence="6" id="KW-1003">Cell membrane</keyword>
<keyword evidence="18" id="KW-0325">Glycoprotein</keyword>
<keyword evidence="15 22" id="KW-1133">Transmembrane helix</keyword>
<feature type="chain" id="PRO_5024309302" description="non-specific serine/threonine protein kinase" evidence="23">
    <location>
        <begin position="26"/>
        <end position="676"/>
    </location>
</feature>
<keyword evidence="7" id="KW-0723">Serine/threonine-protein kinase</keyword>
<evidence type="ECO:0000256" key="18">
    <source>
        <dbReference type="ARBA" id="ARBA00023180"/>
    </source>
</evidence>
<keyword evidence="17" id="KW-0675">Receptor</keyword>
<evidence type="ECO:0000256" key="14">
    <source>
        <dbReference type="ARBA" id="ARBA00022840"/>
    </source>
</evidence>
<dbReference type="FunFam" id="3.30.200.20:FF:000112">
    <property type="entry name" value="Lectin-domain containing receptor kinase A4.3"/>
    <property type="match status" value="1"/>
</dbReference>
<dbReference type="Gene3D" id="3.30.200.20">
    <property type="entry name" value="Phosphorylase Kinase, domain 1"/>
    <property type="match status" value="1"/>
</dbReference>